<evidence type="ECO:0000256" key="2">
    <source>
        <dbReference type="ARBA" id="ARBA00022490"/>
    </source>
</evidence>
<keyword evidence="2" id="KW-0963">Cytoplasm</keyword>
<protein>
    <submittedName>
        <fullName evidence="6">Iron-sulfur cluster repair di-iron protein</fullName>
    </submittedName>
</protein>
<dbReference type="EMBL" id="JAGGJA010000006">
    <property type="protein sequence ID" value="MCW9707311.1"/>
    <property type="molecule type" value="Genomic_DNA"/>
</dbReference>
<dbReference type="Gene3D" id="1.20.120.520">
    <property type="entry name" value="nmb1532 protein domain like"/>
    <property type="match status" value="1"/>
</dbReference>
<dbReference type="InterPro" id="IPR012312">
    <property type="entry name" value="Hemerythrin-like"/>
</dbReference>
<dbReference type="Pfam" id="PF04405">
    <property type="entry name" value="ScdA_N"/>
    <property type="match status" value="1"/>
</dbReference>
<evidence type="ECO:0000256" key="3">
    <source>
        <dbReference type="ARBA" id="ARBA00022723"/>
    </source>
</evidence>
<dbReference type="Pfam" id="PF01814">
    <property type="entry name" value="Hemerythrin"/>
    <property type="match status" value="1"/>
</dbReference>
<gene>
    <name evidence="6" type="primary">ric</name>
    <name evidence="6" type="ORF">J6I44_10610</name>
</gene>
<proteinExistence type="predicted"/>
<dbReference type="SUPFAM" id="SSF58113">
    <property type="entry name" value="Apolipoprotein A-I"/>
    <property type="match status" value="1"/>
</dbReference>
<evidence type="ECO:0000256" key="1">
    <source>
        <dbReference type="ARBA" id="ARBA00004496"/>
    </source>
</evidence>
<organism evidence="6 7">
    <name type="scientific">Fodinibius salsisoli</name>
    <dbReference type="NCBI Taxonomy" id="2820877"/>
    <lineage>
        <taxon>Bacteria</taxon>
        <taxon>Pseudomonadati</taxon>
        <taxon>Balneolota</taxon>
        <taxon>Balneolia</taxon>
        <taxon>Balneolales</taxon>
        <taxon>Balneolaceae</taxon>
        <taxon>Fodinibius</taxon>
    </lineage>
</organism>
<dbReference type="Gene3D" id="1.10.3910.10">
    <property type="entry name" value="SP0561-like"/>
    <property type="match status" value="1"/>
</dbReference>
<dbReference type="PANTHER" id="PTHR36438">
    <property type="entry name" value="IRON-SULFUR CLUSTER REPAIR PROTEIN YTFE"/>
    <property type="match status" value="1"/>
</dbReference>
<keyword evidence="7" id="KW-1185">Reference proteome</keyword>
<evidence type="ECO:0000313" key="7">
    <source>
        <dbReference type="Proteomes" id="UP001207918"/>
    </source>
</evidence>
<dbReference type="Proteomes" id="UP001207918">
    <property type="component" value="Unassembled WGS sequence"/>
</dbReference>
<name>A0ABT3PN02_9BACT</name>
<evidence type="ECO:0000256" key="4">
    <source>
        <dbReference type="ARBA" id="ARBA00023004"/>
    </source>
</evidence>
<accession>A0ABT3PN02</accession>
<reference evidence="6 7" key="1">
    <citation type="submission" date="2021-03" db="EMBL/GenBank/DDBJ databases">
        <title>Aliifodinibius sp. nov., a new bacterium isolated from saline soil.</title>
        <authorList>
            <person name="Galisteo C."/>
            <person name="De La Haba R."/>
            <person name="Sanchez-Porro C."/>
            <person name="Ventosa A."/>
        </authorList>
    </citation>
    <scope>NUCLEOTIDE SEQUENCE [LARGE SCALE GENOMIC DNA]</scope>
    <source>
        <strain evidence="6 7">1BSP15-2V2</strain>
    </source>
</reference>
<sequence>MAQLTAPEKTIGEIVAEDYRTAGIFKKFGMDFCCGGGRSIAEACKRKDVDMDVLLSELDNITKTKSEDQDNYNEWSPEFLIDYIINNHHHFVRRKLPEVKDYARKVAKVHGKSYPALNKMLNVFQELKEEMLSHLDKEEQTLFPYIKKLREAITNDEKKPVEELQSGLAARAIKMMEEEHDEAGKLMAELERLSSGFTPPEDACTTFRVYFQNLKGFQDDLFKHVHLENNILFPKALRLEEQLN</sequence>
<keyword evidence="3" id="KW-0479">Metal-binding</keyword>
<keyword evidence="4" id="KW-0408">Iron</keyword>
<evidence type="ECO:0000259" key="5">
    <source>
        <dbReference type="Pfam" id="PF01814"/>
    </source>
</evidence>
<dbReference type="RefSeq" id="WP_265766078.1">
    <property type="nucleotide sequence ID" value="NZ_JAGGJA010000006.1"/>
</dbReference>
<feature type="domain" description="Hemerythrin-like" evidence="5">
    <location>
        <begin position="83"/>
        <end position="236"/>
    </location>
</feature>
<dbReference type="PANTHER" id="PTHR36438:SF1">
    <property type="entry name" value="IRON-SULFUR CLUSTER REPAIR PROTEIN YTFE"/>
    <property type="match status" value="1"/>
</dbReference>
<evidence type="ECO:0000313" key="6">
    <source>
        <dbReference type="EMBL" id="MCW9707311.1"/>
    </source>
</evidence>
<comment type="caution">
    <text evidence="6">The sequence shown here is derived from an EMBL/GenBank/DDBJ whole genome shotgun (WGS) entry which is preliminary data.</text>
</comment>
<dbReference type="NCBIfam" id="TIGR03652">
    <property type="entry name" value="FeS_repair_RIC"/>
    <property type="match status" value="1"/>
</dbReference>
<dbReference type="InterPro" id="IPR038062">
    <property type="entry name" value="ScdA-like_N_sf"/>
</dbReference>
<comment type="subcellular location">
    <subcellularLocation>
        <location evidence="1">Cytoplasm</location>
    </subcellularLocation>
</comment>
<dbReference type="InterPro" id="IPR019903">
    <property type="entry name" value="RIC_family"/>
</dbReference>